<dbReference type="PANTHER" id="PTHR43592">
    <property type="entry name" value="CAAX AMINO TERMINAL PROTEASE"/>
    <property type="match status" value="1"/>
</dbReference>
<keyword evidence="1" id="KW-0472">Membrane</keyword>
<accession>A0ABR6TLT0</accession>
<feature type="domain" description="CAAX prenyl protease 2/Lysostaphin resistance protein A-like" evidence="2">
    <location>
        <begin position="128"/>
        <end position="211"/>
    </location>
</feature>
<keyword evidence="1" id="KW-1133">Transmembrane helix</keyword>
<keyword evidence="3" id="KW-0645">Protease</keyword>
<dbReference type="EMBL" id="JABGBW010000003">
    <property type="protein sequence ID" value="MBC2576188.1"/>
    <property type="molecule type" value="Genomic_DNA"/>
</dbReference>
<feature type="transmembrane region" description="Helical" evidence="1">
    <location>
        <begin position="157"/>
        <end position="177"/>
    </location>
</feature>
<sequence length="302" mass="34631">MENCIKFKEDKKYLFILSVAIFAHTFLFSILSCFSSLFNIKMDEGFLTLSIALLSLLPYFLIYGTRSIGNEIKTDRIKFSIKEIVIIFAVIIVLNQLASILIYELEPLLNFIGLTGLDDPSMEMSNTAGDFIYSIIGAPVIEEIAYRGVIMRKLEKYGAYFAIATSSLLFGLMHMNLSQSFVTFFMGFVLGYSAYKYSLKFSIIIHMLNNLSVELTSYVSKSNEWLSNFLDYFIFISSFTIFLFILVKNRKEIFLKVKKLFVQLKESRVEIKSGKRVNHSLLFFTRIGVIIVLIFDIIAIVI</sequence>
<comment type="caution">
    <text evidence="3">The sequence shown here is derived from an EMBL/GenBank/DDBJ whole genome shotgun (WGS) entry which is preliminary data.</text>
</comment>
<evidence type="ECO:0000313" key="3">
    <source>
        <dbReference type="EMBL" id="MBC2576188.1"/>
    </source>
</evidence>
<gene>
    <name evidence="3" type="ORF">HLB29_05765</name>
</gene>
<feature type="transmembrane region" description="Helical" evidence="1">
    <location>
        <begin position="12"/>
        <end position="40"/>
    </location>
</feature>
<keyword evidence="4" id="KW-1185">Reference proteome</keyword>
<dbReference type="InterPro" id="IPR003675">
    <property type="entry name" value="Rce1/LyrA-like_dom"/>
</dbReference>
<reference evidence="3 4" key="1">
    <citation type="submission" date="2020-05" db="EMBL/GenBank/DDBJ databases">
        <title>Draft genome of xy-202 and genomic insight in genome of the genus Peptostreptococcus.</title>
        <authorList>
            <person name="Zhang Z."/>
        </authorList>
    </citation>
    <scope>NUCLEOTIDE SEQUENCE [LARGE SCALE GENOMIC DNA]</scope>
    <source>
        <strain evidence="3 4">DSM 27025</strain>
    </source>
</reference>
<organism evidence="3 4">
    <name type="scientific">Peptostreptococcus canis</name>
    <dbReference type="NCBI Taxonomy" id="1159213"/>
    <lineage>
        <taxon>Bacteria</taxon>
        <taxon>Bacillati</taxon>
        <taxon>Bacillota</taxon>
        <taxon>Clostridia</taxon>
        <taxon>Peptostreptococcales</taxon>
        <taxon>Peptostreptococcaceae</taxon>
        <taxon>Peptostreptococcus</taxon>
    </lineage>
</organism>
<feature type="transmembrane region" description="Helical" evidence="1">
    <location>
        <begin position="281"/>
        <end position="301"/>
    </location>
</feature>
<name>A0ABR6TLT0_9FIRM</name>
<feature type="transmembrane region" description="Helical" evidence="1">
    <location>
        <begin position="84"/>
        <end position="103"/>
    </location>
</feature>
<evidence type="ECO:0000259" key="2">
    <source>
        <dbReference type="Pfam" id="PF02517"/>
    </source>
</evidence>
<proteinExistence type="predicted"/>
<evidence type="ECO:0000313" key="4">
    <source>
        <dbReference type="Proteomes" id="UP000713904"/>
    </source>
</evidence>
<keyword evidence="3" id="KW-0482">Metalloprotease</keyword>
<dbReference type="PANTHER" id="PTHR43592:SF15">
    <property type="entry name" value="CAAX AMINO TERMINAL PROTEASE FAMILY PROTEIN"/>
    <property type="match status" value="1"/>
</dbReference>
<feature type="transmembrane region" description="Helical" evidence="1">
    <location>
        <begin position="46"/>
        <end position="63"/>
    </location>
</feature>
<keyword evidence="1" id="KW-0812">Transmembrane</keyword>
<feature type="transmembrane region" description="Helical" evidence="1">
    <location>
        <begin position="229"/>
        <end position="247"/>
    </location>
</feature>
<dbReference type="PROSITE" id="PS51257">
    <property type="entry name" value="PROKAR_LIPOPROTEIN"/>
    <property type="match status" value="1"/>
</dbReference>
<dbReference type="Pfam" id="PF02517">
    <property type="entry name" value="Rce1-like"/>
    <property type="match status" value="1"/>
</dbReference>
<dbReference type="Proteomes" id="UP000713904">
    <property type="component" value="Unassembled WGS sequence"/>
</dbReference>
<evidence type="ECO:0000256" key="1">
    <source>
        <dbReference type="SAM" id="Phobius"/>
    </source>
</evidence>
<dbReference type="GO" id="GO:0008237">
    <property type="term" value="F:metallopeptidase activity"/>
    <property type="evidence" value="ECO:0007669"/>
    <property type="project" value="UniProtKB-KW"/>
</dbReference>
<keyword evidence="3" id="KW-0378">Hydrolase</keyword>
<protein>
    <submittedName>
        <fullName evidence="3">CPBP family intramembrane metalloprotease</fullName>
    </submittedName>
</protein>
<dbReference type="RefSeq" id="WP_185624208.1">
    <property type="nucleotide sequence ID" value="NZ_JABGBW010000003.1"/>
</dbReference>